<evidence type="ECO:0000256" key="4">
    <source>
        <dbReference type="ARBA" id="ARBA00022723"/>
    </source>
</evidence>
<dbReference type="OrthoDB" id="9793396at2"/>
<evidence type="ECO:0000256" key="5">
    <source>
        <dbReference type="ARBA" id="ARBA00022729"/>
    </source>
</evidence>
<dbReference type="GO" id="GO:0046872">
    <property type="term" value="F:metal ion binding"/>
    <property type="evidence" value="ECO:0007669"/>
    <property type="project" value="UniProtKB-KW"/>
</dbReference>
<dbReference type="EMBL" id="PNRE01000003">
    <property type="protein sequence ID" value="PMR72149.1"/>
    <property type="molecule type" value="Genomic_DNA"/>
</dbReference>
<proteinExistence type="inferred from homology"/>
<dbReference type="Gene3D" id="3.40.50.1980">
    <property type="entry name" value="Nitrogenase molybdenum iron protein domain"/>
    <property type="match status" value="2"/>
</dbReference>
<evidence type="ECO:0000313" key="8">
    <source>
        <dbReference type="EMBL" id="PMR72149.1"/>
    </source>
</evidence>
<keyword evidence="4" id="KW-0479">Metal-binding</keyword>
<evidence type="ECO:0000256" key="7">
    <source>
        <dbReference type="SAM" id="SignalP"/>
    </source>
</evidence>
<evidence type="ECO:0000313" key="9">
    <source>
        <dbReference type="Proteomes" id="UP000235346"/>
    </source>
</evidence>
<dbReference type="NCBIfam" id="NF040870">
    <property type="entry name" value="AztC"/>
    <property type="match status" value="1"/>
</dbReference>
<dbReference type="GO" id="GO:0007155">
    <property type="term" value="P:cell adhesion"/>
    <property type="evidence" value="ECO:0007669"/>
    <property type="project" value="InterPro"/>
</dbReference>
<dbReference type="RefSeq" id="WP_102625951.1">
    <property type="nucleotide sequence ID" value="NZ_PDOH01000018.1"/>
</dbReference>
<dbReference type="AlphaFoldDB" id="A0A2N7TVE1"/>
<dbReference type="PRINTS" id="PR00691">
    <property type="entry name" value="ADHESINB"/>
</dbReference>
<dbReference type="InterPro" id="IPR006128">
    <property type="entry name" value="Lipoprotein_PsaA-like"/>
</dbReference>
<keyword evidence="3 6" id="KW-0813">Transport</keyword>
<dbReference type="InterPro" id="IPR050492">
    <property type="entry name" value="Bact_metal-bind_prot9"/>
</dbReference>
<organism evidence="8 9">
    <name type="scientific">Halomonas heilongjiangensis</name>
    <dbReference type="NCBI Taxonomy" id="1387883"/>
    <lineage>
        <taxon>Bacteria</taxon>
        <taxon>Pseudomonadati</taxon>
        <taxon>Pseudomonadota</taxon>
        <taxon>Gammaproteobacteria</taxon>
        <taxon>Oceanospirillales</taxon>
        <taxon>Halomonadaceae</taxon>
        <taxon>Halomonas</taxon>
    </lineage>
</organism>
<comment type="similarity">
    <text evidence="2 6">Belongs to the bacterial solute-binding protein 9 family.</text>
</comment>
<comment type="caution">
    <text evidence="8">The sequence shown here is derived from an EMBL/GenBank/DDBJ whole genome shotgun (WGS) entry which is preliminary data.</text>
</comment>
<dbReference type="InterPro" id="IPR006129">
    <property type="entry name" value="AdhesinB"/>
</dbReference>
<evidence type="ECO:0000256" key="1">
    <source>
        <dbReference type="ARBA" id="ARBA00004196"/>
    </source>
</evidence>
<comment type="subcellular location">
    <subcellularLocation>
        <location evidence="1">Cell envelope</location>
    </subcellularLocation>
</comment>
<dbReference type="SUPFAM" id="SSF53807">
    <property type="entry name" value="Helical backbone' metal receptor"/>
    <property type="match status" value="1"/>
</dbReference>
<evidence type="ECO:0000256" key="3">
    <source>
        <dbReference type="ARBA" id="ARBA00022448"/>
    </source>
</evidence>
<dbReference type="InterPro" id="IPR047701">
    <property type="entry name" value="AztC-like"/>
</dbReference>
<dbReference type="PANTHER" id="PTHR42953:SF1">
    <property type="entry name" value="METAL-BINDING PROTEIN HI_0362-RELATED"/>
    <property type="match status" value="1"/>
</dbReference>
<sequence length="312" mass="33476">MPRAWKLALITGMALFWLQALSALHAEEKLEVVATFSIIGDFARQVGGERIELRTLVGPNADVHVYEPRPADAIALAQADVVLANGLMFEGFLSRLIEASDTAARVVELTEGADILRDPLGGHYHFHGDRAVFHEASFDPHAWQSVANAKVYVENIASAFCEADDSGCPGYTRNARAYLEELDALHEEVGQTIAAIPEERRGAVVAHHAFRYFEDAYGVTFLAPQGISTEAEASAADVASLIDDIREQRAAGAFAENISDPRLVEQIATEAGLTLGGTLFSDALSAPDGPASSYVELMRHNATTLGTSLAAD</sequence>
<feature type="signal peptide" evidence="7">
    <location>
        <begin position="1"/>
        <end position="22"/>
    </location>
</feature>
<dbReference type="Proteomes" id="UP000235346">
    <property type="component" value="Unassembled WGS sequence"/>
</dbReference>
<accession>A0A2N7TVE1</accession>
<reference evidence="8 9" key="1">
    <citation type="submission" date="2018-01" db="EMBL/GenBank/DDBJ databases">
        <title>Halomonas endophytica sp. nov., isolated from storage liquid in the stems of Populus euphratica.</title>
        <authorList>
            <person name="Chen C."/>
        </authorList>
    </citation>
    <scope>NUCLEOTIDE SEQUENCE [LARGE SCALE GENOMIC DNA]</scope>
    <source>
        <strain evidence="8 9">DSM 26881</strain>
    </source>
</reference>
<evidence type="ECO:0000256" key="2">
    <source>
        <dbReference type="ARBA" id="ARBA00011028"/>
    </source>
</evidence>
<protein>
    <submittedName>
        <fullName evidence="8">ABC transporter substrate-binding protein</fullName>
    </submittedName>
</protein>
<feature type="chain" id="PRO_5014866674" evidence="7">
    <location>
        <begin position="23"/>
        <end position="312"/>
    </location>
</feature>
<dbReference type="GO" id="GO:0030001">
    <property type="term" value="P:metal ion transport"/>
    <property type="evidence" value="ECO:0007669"/>
    <property type="project" value="InterPro"/>
</dbReference>
<dbReference type="InterPro" id="IPR006127">
    <property type="entry name" value="ZnuA-like"/>
</dbReference>
<keyword evidence="5 7" id="KW-0732">Signal</keyword>
<evidence type="ECO:0000256" key="6">
    <source>
        <dbReference type="RuleBase" id="RU003512"/>
    </source>
</evidence>
<dbReference type="GO" id="GO:0030313">
    <property type="term" value="C:cell envelope"/>
    <property type="evidence" value="ECO:0007669"/>
    <property type="project" value="UniProtKB-SubCell"/>
</dbReference>
<name>A0A2N7TVE1_9GAMM</name>
<gene>
    <name evidence="8" type="ORF">C1H66_00415</name>
</gene>
<dbReference type="PRINTS" id="PR00690">
    <property type="entry name" value="ADHESNFAMILY"/>
</dbReference>
<dbReference type="Pfam" id="PF01297">
    <property type="entry name" value="ZnuA"/>
    <property type="match status" value="1"/>
</dbReference>
<dbReference type="PANTHER" id="PTHR42953">
    <property type="entry name" value="HIGH-AFFINITY ZINC UPTAKE SYSTEM PROTEIN ZNUA-RELATED"/>
    <property type="match status" value="1"/>
</dbReference>
<keyword evidence="9" id="KW-1185">Reference proteome</keyword>